<reference evidence="1 2" key="1">
    <citation type="submission" date="2020-06" db="EMBL/GenBank/DDBJ databases">
        <title>Actinokineospora xiongansis sp. nov., isolated from soil of Baiyangdian.</title>
        <authorList>
            <person name="Zhang X."/>
        </authorList>
    </citation>
    <scope>NUCLEOTIDE SEQUENCE [LARGE SCALE GENOMIC DNA]</scope>
    <source>
        <strain evidence="1 2">HBU206404</strain>
    </source>
</reference>
<keyword evidence="2" id="KW-1185">Reference proteome</keyword>
<dbReference type="InterPro" id="IPR029083">
    <property type="entry name" value="Imm32"/>
</dbReference>
<proteinExistence type="predicted"/>
<dbReference type="Proteomes" id="UP000734823">
    <property type="component" value="Unassembled WGS sequence"/>
</dbReference>
<sequence>MLISDLEIRYSPRTREIDISSSRQSLKELARLIAQGEATISSGWDQDPAPYASVLSTVICRVDENIMVVFDVQEEEGVLTIVGDAQSMTVLAQNIEGFAEDADARHHLHVDYFPEHPYLERRTLGGFNWSSQHLD</sequence>
<name>A0ABR7LG87_9PSEU</name>
<evidence type="ECO:0000313" key="1">
    <source>
        <dbReference type="EMBL" id="MBC6451572.1"/>
    </source>
</evidence>
<evidence type="ECO:0000313" key="2">
    <source>
        <dbReference type="Proteomes" id="UP000734823"/>
    </source>
</evidence>
<organism evidence="1 2">
    <name type="scientific">Actinokineospora xionganensis</name>
    <dbReference type="NCBI Taxonomy" id="2684470"/>
    <lineage>
        <taxon>Bacteria</taxon>
        <taxon>Bacillati</taxon>
        <taxon>Actinomycetota</taxon>
        <taxon>Actinomycetes</taxon>
        <taxon>Pseudonocardiales</taxon>
        <taxon>Pseudonocardiaceae</taxon>
        <taxon>Actinokineospora</taxon>
    </lineage>
</organism>
<dbReference type="EMBL" id="JABVED010000035">
    <property type="protein sequence ID" value="MBC6451572.1"/>
    <property type="molecule type" value="Genomic_DNA"/>
</dbReference>
<protein>
    <submittedName>
        <fullName evidence="1">Uncharacterized protein</fullName>
    </submittedName>
</protein>
<comment type="caution">
    <text evidence="1">The sequence shown here is derived from an EMBL/GenBank/DDBJ whole genome shotgun (WGS) entry which is preliminary data.</text>
</comment>
<feature type="non-terminal residue" evidence="1">
    <location>
        <position position="135"/>
    </location>
</feature>
<dbReference type="Pfam" id="PF15566">
    <property type="entry name" value="Imm32"/>
    <property type="match status" value="1"/>
</dbReference>
<accession>A0ABR7LG87</accession>
<gene>
    <name evidence="1" type="ORF">GPZ80_30955</name>
</gene>
<dbReference type="RefSeq" id="WP_187224646.1">
    <property type="nucleotide sequence ID" value="NZ_JABVED010000035.1"/>
</dbReference>